<dbReference type="AlphaFoldDB" id="A0A9W6ZDA3"/>
<sequence>MFLPSSAYKFTPNVGKKLLQQPKSVLLLLLLLLLSSSTLLPCHSVSLHEELQGQPSPSSVVPPFNSYYTPYIYILPLLPLPRNVTLPLLFDGREVTISHQLGSNPELTSLEFSRPMGSDLSKLWKLTSQLKLSSHRAFMELILSNPSNNFTPKSSIIYVTPSSTYNVFIHVQFPTISNDTIDAVIRVYNYTASHFKKEMYPEVADFFRREFNAGEDSSMMLREIYEVIGGCGEGRTVVCGRGRGREECEESRRLLESRLEVVQQTNWEQSRIVAEGRDKEGKLDVVNVFKDLPRVVRVEDFKGGVLDPENPERVGETVWMRGGETHKDHPLISKVLSAIEAGFFAKSKIPAGVFDVQGMSSASIRHFLSYLASTYEEREIRYLEIGVYKGSTLISGMAGNEGRYDKVVAVDNFEEFDETGENFNKLKSNLGAFIEEEGIEKLSFLKKSCWDVRDELAGLRGPEGFNVYFYDGPHSESDHYHSIVDFHEHLAYEAVFIVDDYNQQRVRDGTSRGLKHLETEKGLEVIEIFEITSRWNGDHNGWWDGLGIFILRRNGIEKEKNEEL</sequence>
<proteinExistence type="predicted"/>
<keyword evidence="2" id="KW-1185">Reference proteome</keyword>
<accession>A0A9W6ZDA3</accession>
<dbReference type="EMBL" id="BRXY01000009">
    <property type="protein sequence ID" value="GMH52214.1"/>
    <property type="molecule type" value="Genomic_DNA"/>
</dbReference>
<gene>
    <name evidence="1" type="ORF">TrST_g7419</name>
</gene>
<comment type="caution">
    <text evidence="1">The sequence shown here is derived from an EMBL/GenBank/DDBJ whole genome shotgun (WGS) entry which is preliminary data.</text>
</comment>
<organism evidence="1 2">
    <name type="scientific">Triparma strigata</name>
    <dbReference type="NCBI Taxonomy" id="1606541"/>
    <lineage>
        <taxon>Eukaryota</taxon>
        <taxon>Sar</taxon>
        <taxon>Stramenopiles</taxon>
        <taxon>Ochrophyta</taxon>
        <taxon>Bolidophyceae</taxon>
        <taxon>Parmales</taxon>
        <taxon>Triparmaceae</taxon>
        <taxon>Triparma</taxon>
    </lineage>
</organism>
<name>A0A9W6ZDA3_9STRA</name>
<dbReference type="SUPFAM" id="SSF53335">
    <property type="entry name" value="S-adenosyl-L-methionine-dependent methyltransferases"/>
    <property type="match status" value="1"/>
</dbReference>
<dbReference type="Pfam" id="PF13578">
    <property type="entry name" value="Methyltransf_24"/>
    <property type="match status" value="1"/>
</dbReference>
<dbReference type="OrthoDB" id="206993at2759"/>
<dbReference type="Gene3D" id="3.40.50.150">
    <property type="entry name" value="Vaccinia Virus protein VP39"/>
    <property type="match status" value="1"/>
</dbReference>
<dbReference type="InterPro" id="IPR029063">
    <property type="entry name" value="SAM-dependent_MTases_sf"/>
</dbReference>
<protein>
    <submittedName>
        <fullName evidence="1">Uncharacterized protein</fullName>
    </submittedName>
</protein>
<evidence type="ECO:0000313" key="2">
    <source>
        <dbReference type="Proteomes" id="UP001165085"/>
    </source>
</evidence>
<dbReference type="Proteomes" id="UP001165085">
    <property type="component" value="Unassembled WGS sequence"/>
</dbReference>
<evidence type="ECO:0000313" key="1">
    <source>
        <dbReference type="EMBL" id="GMH52214.1"/>
    </source>
</evidence>
<reference evidence="2" key="1">
    <citation type="journal article" date="2023" name="Commun. Biol.">
        <title>Genome analysis of Parmales, the sister group of diatoms, reveals the evolutionary specialization of diatoms from phago-mixotrophs to photoautotrophs.</title>
        <authorList>
            <person name="Ban H."/>
            <person name="Sato S."/>
            <person name="Yoshikawa S."/>
            <person name="Yamada K."/>
            <person name="Nakamura Y."/>
            <person name="Ichinomiya M."/>
            <person name="Sato N."/>
            <person name="Blanc-Mathieu R."/>
            <person name="Endo H."/>
            <person name="Kuwata A."/>
            <person name="Ogata H."/>
        </authorList>
    </citation>
    <scope>NUCLEOTIDE SEQUENCE [LARGE SCALE GENOMIC DNA]</scope>
    <source>
        <strain evidence="2">NIES 3701</strain>
    </source>
</reference>